<gene>
    <name evidence="1" type="ORF">FG486_09595</name>
</gene>
<organism evidence="1 2">
    <name type="scientific">Sphingomonas ursincola</name>
    <dbReference type="NCBI Taxonomy" id="56361"/>
    <lineage>
        <taxon>Bacteria</taxon>
        <taxon>Pseudomonadati</taxon>
        <taxon>Pseudomonadota</taxon>
        <taxon>Alphaproteobacteria</taxon>
        <taxon>Sphingomonadales</taxon>
        <taxon>Sphingomonadaceae</taxon>
        <taxon>Sphingomonas</taxon>
    </lineage>
</organism>
<keyword evidence="2" id="KW-1185">Reference proteome</keyword>
<accession>A0A7V8RDS6</accession>
<reference evidence="1 2" key="1">
    <citation type="journal article" date="1994" name="Int. J. Syst. Bacteriol.">
        <title>Phylogenetic positions of novel aerobic, bacteriochlorophyll a-containing bacteria and description of Roseococcus thiosulfatophilus gen. nov., sp. nov., Erythromicrobium ramosum gen. nov., sp. nov., and Erythrobacter litoralis sp. nov.</title>
        <authorList>
            <person name="Yurkov V."/>
            <person name="Stackebrandt E."/>
            <person name="Holmes A."/>
            <person name="Fuerst J.A."/>
            <person name="Hugenholtz P."/>
            <person name="Golecki J."/>
            <person name="Gad'on N."/>
            <person name="Gorlenko V.M."/>
            <person name="Kompantseva E.I."/>
            <person name="Drews G."/>
        </authorList>
    </citation>
    <scope>NUCLEOTIDE SEQUENCE [LARGE SCALE GENOMIC DNA]</scope>
    <source>
        <strain evidence="1 2">KR-99</strain>
    </source>
</reference>
<comment type="caution">
    <text evidence="1">The sequence shown here is derived from an EMBL/GenBank/DDBJ whole genome shotgun (WGS) entry which is preliminary data.</text>
</comment>
<dbReference type="RefSeq" id="WP_181267358.1">
    <property type="nucleotide sequence ID" value="NZ_BAAAGB010000001.1"/>
</dbReference>
<protein>
    <submittedName>
        <fullName evidence="1">Uncharacterized protein</fullName>
    </submittedName>
</protein>
<dbReference type="Proteomes" id="UP000589292">
    <property type="component" value="Unassembled WGS sequence"/>
</dbReference>
<sequence length="91" mass="10411">MTEQRQEYDSLESYVKIVRQTPRLSDKTVGFRRVRPMAWASVRALQTIAARTGGVQMKRLCVPCVANVSHWLIHKTRPDRMISGRVDSVSP</sequence>
<evidence type="ECO:0000313" key="1">
    <source>
        <dbReference type="EMBL" id="MBA1374593.1"/>
    </source>
</evidence>
<dbReference type="EMBL" id="VDES01000002">
    <property type="protein sequence ID" value="MBA1374593.1"/>
    <property type="molecule type" value="Genomic_DNA"/>
</dbReference>
<evidence type="ECO:0000313" key="2">
    <source>
        <dbReference type="Proteomes" id="UP000589292"/>
    </source>
</evidence>
<name>A0A7V8RDS6_9SPHN</name>
<proteinExistence type="predicted"/>
<dbReference type="AlphaFoldDB" id="A0A7V8RDS6"/>